<keyword evidence="22" id="KW-1185">Reference proteome</keyword>
<dbReference type="PANTHER" id="PTHR47460:SF1">
    <property type="entry name" value="SERINE_THREONINE-PROTEIN KINASE-LIKE PROTEIN ACR4"/>
    <property type="match status" value="1"/>
</dbReference>
<dbReference type="Gene3D" id="3.30.200.20">
    <property type="entry name" value="Phosphorylase Kinase, domain 1"/>
    <property type="match status" value="1"/>
</dbReference>
<dbReference type="AlphaFoldDB" id="A0A176VKU3"/>
<dbReference type="SUPFAM" id="SSF56112">
    <property type="entry name" value="Protein kinase-like (PK-like)"/>
    <property type="match status" value="1"/>
</dbReference>
<evidence type="ECO:0000256" key="2">
    <source>
        <dbReference type="ARBA" id="ARBA00012513"/>
    </source>
</evidence>
<dbReference type="InterPro" id="IPR009091">
    <property type="entry name" value="RCC1/BLIP-II"/>
</dbReference>
<dbReference type="InterPro" id="IPR000719">
    <property type="entry name" value="Prot_kinase_dom"/>
</dbReference>
<dbReference type="PANTHER" id="PTHR47460">
    <property type="entry name" value="SERINE/THREONINE-PROTEIN KINASE-LIKE PROTEIN ACR4"/>
    <property type="match status" value="1"/>
</dbReference>
<dbReference type="FunFam" id="3.30.200.20:FF:000357">
    <property type="entry name" value="serine/threonine-protein kinase-like protein CCR1"/>
    <property type="match status" value="1"/>
</dbReference>
<evidence type="ECO:0000256" key="9">
    <source>
        <dbReference type="ARBA" id="ARBA00022840"/>
    </source>
</evidence>
<evidence type="ECO:0000256" key="8">
    <source>
        <dbReference type="ARBA" id="ARBA00022777"/>
    </source>
</evidence>
<evidence type="ECO:0000256" key="12">
    <source>
        <dbReference type="ARBA" id="ARBA00023157"/>
    </source>
</evidence>
<evidence type="ECO:0000256" key="19">
    <source>
        <dbReference type="SAM" id="Phobius"/>
    </source>
</evidence>
<evidence type="ECO:0000256" key="4">
    <source>
        <dbReference type="ARBA" id="ARBA00022679"/>
    </source>
</evidence>
<dbReference type="GO" id="GO:0004674">
    <property type="term" value="F:protein serine/threonine kinase activity"/>
    <property type="evidence" value="ECO:0007669"/>
    <property type="project" value="UniProtKB-KW"/>
</dbReference>
<dbReference type="EC" id="2.7.11.1" evidence="2"/>
<keyword evidence="12" id="KW-1015">Disulfide bond</keyword>
<feature type="binding site" evidence="17">
    <location>
        <position position="669"/>
    </location>
    <ligand>
        <name>ATP</name>
        <dbReference type="ChEBI" id="CHEBI:30616"/>
    </ligand>
</feature>
<keyword evidence="3" id="KW-0723">Serine/threonine-protein kinase</keyword>
<dbReference type="Gene3D" id="2.130.10.30">
    <property type="entry name" value="Regulator of chromosome condensation 1/beta-lactamase-inhibitor protein II"/>
    <property type="match status" value="2"/>
</dbReference>
<dbReference type="GO" id="GO:0005524">
    <property type="term" value="F:ATP binding"/>
    <property type="evidence" value="ECO:0007669"/>
    <property type="project" value="UniProtKB-UniRule"/>
</dbReference>
<keyword evidence="6" id="KW-0732">Signal</keyword>
<evidence type="ECO:0000256" key="5">
    <source>
        <dbReference type="ARBA" id="ARBA00022692"/>
    </source>
</evidence>
<dbReference type="Pfam" id="PF07714">
    <property type="entry name" value="PK_Tyr_Ser-Thr"/>
    <property type="match status" value="1"/>
</dbReference>
<comment type="catalytic activity">
    <reaction evidence="16">
        <text>L-seryl-[protein] + ATP = O-phospho-L-seryl-[protein] + ADP + H(+)</text>
        <dbReference type="Rhea" id="RHEA:17989"/>
        <dbReference type="Rhea" id="RHEA-COMP:9863"/>
        <dbReference type="Rhea" id="RHEA-COMP:11604"/>
        <dbReference type="ChEBI" id="CHEBI:15378"/>
        <dbReference type="ChEBI" id="CHEBI:29999"/>
        <dbReference type="ChEBI" id="CHEBI:30616"/>
        <dbReference type="ChEBI" id="CHEBI:83421"/>
        <dbReference type="ChEBI" id="CHEBI:456216"/>
        <dbReference type="EC" id="2.7.11.1"/>
    </reaction>
</comment>
<sequence>MERRSDGRGRWGCCCGRRVGGAVDGRKEGSSSLHDRGARVGVGVRGGIREGGLAGMRTREAGKRRREVEPDLHFASSSPAHLMLRIRDDGTSFLCCAASPCRLRAQWVSNFKLILAMVTTLSRSLGIKRAAYPSPRGLPFLLFLFVACCVARIEGLGYTNSIAASYGDLGQVCAIEASGEQVVLCWGKNSSQVVQASSTQVSFVVITGGEGFVCGLRTGSYNPYCWEGNLSTTNSLPDVYQNVSYSTIAAGERHVCAIRRLSEAERPGEVECWGEDERGETDPPPFLKLKSLVAGRWFTCGLDDSHHAKCWGSDEYSIRTKTPSWEEFDSLSAGTNHVCGILRYTQKVKCWGDNGAQQANPPSNVSFVAVSAGLHHSCGIKADTHEVVCWGAAHIYSTEVKSGTTFLALTSAPNMTCGIQEGSLLAMCWGNGIEYMPPLELFSPGVCVSRDCQAGVEFYFNASANMNLPVSTVGTICRDSSQKICIPCAKACPAGEFLSKECGGGVDRKCTECELCHSTSCQDACATFSPPVPSPQQQLLQNNAGHKKSGGAATIIGAAVTGGLVVAIVGALAFCFVYRKRVRYHFWGCASREKLSENGGITPPESNAGSNGGMRRKGNNHEIYRMQAFRLVELREATNGFKELNELGRGSYGFVYKALLQDGREVAVKRANAARRIQSNSRDFEAELEILCKVHHAHLVNLVGYCEEMGERLLVYEFMPHGTLHDHLHGGLAQLNWNLRLKVAAQAARGIEYLHKDACPRIIHRDIKSSNVLLDAEWGARVADFGLALPEREKGPPPSMKPSEVAYVDPEYLISQSYTEKSDVYSFGVVLLEILCGRKAYDNDYVPANIVEWATPYIRQGKSTQILDRSLELPKNVEPLIRVAEIVELCVRFNPEDRPSMSDVASWLELVGRSSSL</sequence>
<comment type="catalytic activity">
    <reaction evidence="15">
        <text>L-threonyl-[protein] + ATP = O-phospho-L-threonyl-[protein] + ADP + H(+)</text>
        <dbReference type="Rhea" id="RHEA:46608"/>
        <dbReference type="Rhea" id="RHEA-COMP:11060"/>
        <dbReference type="Rhea" id="RHEA-COMP:11605"/>
        <dbReference type="ChEBI" id="CHEBI:15378"/>
        <dbReference type="ChEBI" id="CHEBI:30013"/>
        <dbReference type="ChEBI" id="CHEBI:30616"/>
        <dbReference type="ChEBI" id="CHEBI:61977"/>
        <dbReference type="ChEBI" id="CHEBI:456216"/>
        <dbReference type="EC" id="2.7.11.1"/>
    </reaction>
</comment>
<dbReference type="PROSITE" id="PS00107">
    <property type="entry name" value="PROTEIN_KINASE_ATP"/>
    <property type="match status" value="1"/>
</dbReference>
<dbReference type="SMART" id="SM00220">
    <property type="entry name" value="S_TKc"/>
    <property type="match status" value="1"/>
</dbReference>
<evidence type="ECO:0000313" key="22">
    <source>
        <dbReference type="Proteomes" id="UP000077202"/>
    </source>
</evidence>
<evidence type="ECO:0000256" key="6">
    <source>
        <dbReference type="ARBA" id="ARBA00022729"/>
    </source>
</evidence>
<dbReference type="PROSITE" id="PS00108">
    <property type="entry name" value="PROTEIN_KINASE_ST"/>
    <property type="match status" value="1"/>
</dbReference>
<dbReference type="FunFam" id="1.10.510.10:FF:000095">
    <property type="entry name" value="protein STRUBBELIG-RECEPTOR FAMILY 8"/>
    <property type="match status" value="1"/>
</dbReference>
<evidence type="ECO:0000256" key="3">
    <source>
        <dbReference type="ARBA" id="ARBA00022527"/>
    </source>
</evidence>
<feature type="domain" description="Protein kinase" evidence="20">
    <location>
        <begin position="641"/>
        <end position="908"/>
    </location>
</feature>
<name>A0A176VKU3_MARPO</name>
<dbReference type="InterPro" id="IPR001245">
    <property type="entry name" value="Ser-Thr/Tyr_kinase_cat_dom"/>
</dbReference>
<accession>A0A176VKU3</accession>
<evidence type="ECO:0000256" key="10">
    <source>
        <dbReference type="ARBA" id="ARBA00022989"/>
    </source>
</evidence>
<dbReference type="InterPro" id="IPR011009">
    <property type="entry name" value="Kinase-like_dom_sf"/>
</dbReference>
<comment type="caution">
    <text evidence="21">The sequence shown here is derived from an EMBL/GenBank/DDBJ whole genome shotgun (WGS) entry which is preliminary data.</text>
</comment>
<comment type="subcellular location">
    <subcellularLocation>
        <location evidence="1">Membrane</location>
        <topology evidence="1">Single-pass type I membrane protein</topology>
    </subcellularLocation>
</comment>
<evidence type="ECO:0000256" key="18">
    <source>
        <dbReference type="SAM" id="MobiDB-lite"/>
    </source>
</evidence>
<dbReference type="SUPFAM" id="SSF50985">
    <property type="entry name" value="RCC1/BLIP-II"/>
    <property type="match status" value="1"/>
</dbReference>
<keyword evidence="8" id="KW-0418">Kinase</keyword>
<organism evidence="21 22">
    <name type="scientific">Marchantia polymorpha subsp. ruderalis</name>
    <dbReference type="NCBI Taxonomy" id="1480154"/>
    <lineage>
        <taxon>Eukaryota</taxon>
        <taxon>Viridiplantae</taxon>
        <taxon>Streptophyta</taxon>
        <taxon>Embryophyta</taxon>
        <taxon>Marchantiophyta</taxon>
        <taxon>Marchantiopsida</taxon>
        <taxon>Marchantiidae</taxon>
        <taxon>Marchantiales</taxon>
        <taxon>Marchantiaceae</taxon>
        <taxon>Marchantia</taxon>
    </lineage>
</organism>
<dbReference type="PROSITE" id="PS50011">
    <property type="entry name" value="PROTEIN_KINASE_DOM"/>
    <property type="match status" value="1"/>
</dbReference>
<dbReference type="Proteomes" id="UP000077202">
    <property type="component" value="Unassembled WGS sequence"/>
</dbReference>
<dbReference type="EMBL" id="LVLJ01003622">
    <property type="protein sequence ID" value="OAE20386.1"/>
    <property type="molecule type" value="Genomic_DNA"/>
</dbReference>
<dbReference type="InterPro" id="IPR017441">
    <property type="entry name" value="Protein_kinase_ATP_BS"/>
</dbReference>
<keyword evidence="14" id="KW-0325">Glycoprotein</keyword>
<keyword evidence="13" id="KW-0675">Receptor</keyword>
<protein>
    <recommendedName>
        <fullName evidence="2">non-specific serine/threonine protein kinase</fullName>
        <ecNumber evidence="2">2.7.11.1</ecNumber>
    </recommendedName>
</protein>
<keyword evidence="10 19" id="KW-1133">Transmembrane helix</keyword>
<keyword evidence="11 19" id="KW-0472">Membrane</keyword>
<keyword evidence="7 17" id="KW-0547">Nucleotide-binding</keyword>
<feature type="transmembrane region" description="Helical" evidence="19">
    <location>
        <begin position="555"/>
        <end position="578"/>
    </location>
</feature>
<keyword evidence="4" id="KW-0808">Transferase</keyword>
<evidence type="ECO:0000259" key="20">
    <source>
        <dbReference type="PROSITE" id="PS50011"/>
    </source>
</evidence>
<dbReference type="GO" id="GO:0016020">
    <property type="term" value="C:membrane"/>
    <property type="evidence" value="ECO:0007669"/>
    <property type="project" value="UniProtKB-SubCell"/>
</dbReference>
<evidence type="ECO:0000256" key="1">
    <source>
        <dbReference type="ARBA" id="ARBA00004479"/>
    </source>
</evidence>
<dbReference type="Gene3D" id="1.10.510.10">
    <property type="entry name" value="Transferase(Phosphotransferase) domain 1"/>
    <property type="match status" value="1"/>
</dbReference>
<feature type="region of interest" description="Disordered" evidence="18">
    <location>
        <begin position="598"/>
        <end position="617"/>
    </location>
</feature>
<proteinExistence type="predicted"/>
<evidence type="ECO:0000256" key="17">
    <source>
        <dbReference type="PROSITE-ProRule" id="PRU10141"/>
    </source>
</evidence>
<dbReference type="InterPro" id="IPR008271">
    <property type="entry name" value="Ser/Thr_kinase_AS"/>
</dbReference>
<evidence type="ECO:0000256" key="14">
    <source>
        <dbReference type="ARBA" id="ARBA00023180"/>
    </source>
</evidence>
<evidence type="ECO:0000256" key="15">
    <source>
        <dbReference type="ARBA" id="ARBA00047899"/>
    </source>
</evidence>
<evidence type="ECO:0000256" key="13">
    <source>
        <dbReference type="ARBA" id="ARBA00023170"/>
    </source>
</evidence>
<evidence type="ECO:0000256" key="16">
    <source>
        <dbReference type="ARBA" id="ARBA00048679"/>
    </source>
</evidence>
<keyword evidence="5 19" id="KW-0812">Transmembrane</keyword>
<evidence type="ECO:0000313" key="21">
    <source>
        <dbReference type="EMBL" id="OAE20386.1"/>
    </source>
</evidence>
<reference evidence="21" key="1">
    <citation type="submission" date="2016-03" db="EMBL/GenBank/DDBJ databases">
        <title>Mechanisms controlling the formation of the plant cell surface in tip-growing cells are functionally conserved among land plants.</title>
        <authorList>
            <person name="Honkanen S."/>
            <person name="Jones V.A."/>
            <person name="Morieri G."/>
            <person name="Champion C."/>
            <person name="Hetherington A.J."/>
            <person name="Kelly S."/>
            <person name="Saint-Marcoux D."/>
            <person name="Proust H."/>
            <person name="Prescott H."/>
            <person name="Dolan L."/>
        </authorList>
    </citation>
    <scope>NUCLEOTIDE SEQUENCE [LARGE SCALE GENOMIC DNA]</scope>
    <source>
        <tissue evidence="21">Whole gametophyte</tissue>
    </source>
</reference>
<keyword evidence="9 17" id="KW-0067">ATP-binding</keyword>
<gene>
    <name evidence="21" type="ORF">AXG93_3932s1100</name>
</gene>
<evidence type="ECO:0000256" key="7">
    <source>
        <dbReference type="ARBA" id="ARBA00022741"/>
    </source>
</evidence>
<evidence type="ECO:0000256" key="11">
    <source>
        <dbReference type="ARBA" id="ARBA00023136"/>
    </source>
</evidence>